<dbReference type="Proteomes" id="UP001596417">
    <property type="component" value="Unassembled WGS sequence"/>
</dbReference>
<feature type="domain" description="DUF7347" evidence="1">
    <location>
        <begin position="8"/>
        <end position="91"/>
    </location>
</feature>
<feature type="domain" description="DUF7351" evidence="2">
    <location>
        <begin position="108"/>
        <end position="283"/>
    </location>
</feature>
<dbReference type="Pfam" id="PF24042">
    <property type="entry name" value="DUF7351"/>
    <property type="match status" value="1"/>
</dbReference>
<dbReference type="SUPFAM" id="SSF46785">
    <property type="entry name" value="Winged helix' DNA-binding domain"/>
    <property type="match status" value="1"/>
</dbReference>
<name>A0ABD5YTA2_9EURY</name>
<evidence type="ECO:0000313" key="3">
    <source>
        <dbReference type="EMBL" id="MFC7192373.1"/>
    </source>
</evidence>
<dbReference type="CDD" id="cd00090">
    <property type="entry name" value="HTH_ARSR"/>
    <property type="match status" value="1"/>
</dbReference>
<evidence type="ECO:0000259" key="1">
    <source>
        <dbReference type="Pfam" id="PF24038"/>
    </source>
</evidence>
<organism evidence="3 4">
    <name type="scientific">Halocatena marina</name>
    <dbReference type="NCBI Taxonomy" id="2934937"/>
    <lineage>
        <taxon>Archaea</taxon>
        <taxon>Methanobacteriati</taxon>
        <taxon>Methanobacteriota</taxon>
        <taxon>Stenosarchaea group</taxon>
        <taxon>Halobacteria</taxon>
        <taxon>Halobacteriales</taxon>
        <taxon>Natronomonadaceae</taxon>
        <taxon>Halocatena</taxon>
    </lineage>
</organism>
<dbReference type="AlphaFoldDB" id="A0ABD5YTA2"/>
<dbReference type="InterPro" id="IPR036388">
    <property type="entry name" value="WH-like_DNA-bd_sf"/>
</dbReference>
<dbReference type="GeneID" id="76202050"/>
<gene>
    <name evidence="3" type="ORF">ACFQL7_22860</name>
</gene>
<proteinExistence type="predicted"/>
<reference evidence="3 4" key="1">
    <citation type="journal article" date="2019" name="Int. J. Syst. Evol. Microbiol.">
        <title>The Global Catalogue of Microorganisms (GCM) 10K type strain sequencing project: providing services to taxonomists for standard genome sequencing and annotation.</title>
        <authorList>
            <consortium name="The Broad Institute Genomics Platform"/>
            <consortium name="The Broad Institute Genome Sequencing Center for Infectious Disease"/>
            <person name="Wu L."/>
            <person name="Ma J."/>
        </authorList>
    </citation>
    <scope>NUCLEOTIDE SEQUENCE [LARGE SCALE GENOMIC DNA]</scope>
    <source>
        <strain evidence="3 4">RDMS1</strain>
    </source>
</reference>
<dbReference type="InterPro" id="IPR055771">
    <property type="entry name" value="DUF7347"/>
</dbReference>
<dbReference type="EMBL" id="JBHTAX010000004">
    <property type="protein sequence ID" value="MFC7192373.1"/>
    <property type="molecule type" value="Genomic_DNA"/>
</dbReference>
<protein>
    <submittedName>
        <fullName evidence="3">ArsR/SmtB family transcription factor</fullName>
    </submittedName>
</protein>
<dbReference type="Pfam" id="PF24038">
    <property type="entry name" value="DUF7347"/>
    <property type="match status" value="1"/>
</dbReference>
<comment type="caution">
    <text evidence="3">The sequence shown here is derived from an EMBL/GenBank/DDBJ whole genome shotgun (WGS) entry which is preliminary data.</text>
</comment>
<dbReference type="Gene3D" id="1.10.10.10">
    <property type="entry name" value="Winged helix-like DNA-binding domain superfamily/Winged helix DNA-binding domain"/>
    <property type="match status" value="1"/>
</dbReference>
<dbReference type="InterPro" id="IPR011991">
    <property type="entry name" value="ArsR-like_HTH"/>
</dbReference>
<dbReference type="InterPro" id="IPR036390">
    <property type="entry name" value="WH_DNA-bd_sf"/>
</dbReference>
<sequence>MSSDENDPADAFAALGDPVRVGILEALAEQDHTDTSTSPEVGFADLRRRVGVRDSGRFRYHLEQLRDIFVTQTEDGKYRLTYAGTQVVTAIVAGVYTQRVSIGPTDIDSTCGHCGTNAVGSFEDGVLEVICEKKHPLFYWTLPPNAARGVTIKELIRAATFDFRWTIELVQAGICPDCYAPIETAVLPTADDGYGQSYRLRAHCEACKSTLDGPIGACLMNNPTVVSFYQDHDRALRDEYWWDLEFVAADAPIDHRTDPFRLDVSVRVDDEVLIATIDDNGHVTSTNIRTK</sequence>
<evidence type="ECO:0000259" key="2">
    <source>
        <dbReference type="Pfam" id="PF24042"/>
    </source>
</evidence>
<dbReference type="InterPro" id="IPR055775">
    <property type="entry name" value="DUF7351"/>
</dbReference>
<evidence type="ECO:0000313" key="4">
    <source>
        <dbReference type="Proteomes" id="UP001596417"/>
    </source>
</evidence>
<dbReference type="RefSeq" id="WP_264556371.1">
    <property type="nucleotide sequence ID" value="NZ_CP109980.1"/>
</dbReference>
<keyword evidence="4" id="KW-1185">Reference proteome</keyword>
<accession>A0ABD5YTA2</accession>